<accession>A0ABQ6M6Q0</accession>
<gene>
    <name evidence="8" type="ORF">TeGR_g13827</name>
</gene>
<feature type="transmembrane region" description="Helical" evidence="6">
    <location>
        <begin position="33"/>
        <end position="50"/>
    </location>
</feature>
<feature type="transmembrane region" description="Helical" evidence="6">
    <location>
        <begin position="218"/>
        <end position="237"/>
    </location>
</feature>
<name>A0ABQ6M6Q0_9STRA</name>
<dbReference type="Proteomes" id="UP001165060">
    <property type="component" value="Unassembled WGS sequence"/>
</dbReference>
<comment type="caution">
    <text evidence="8">The sequence shown here is derived from an EMBL/GenBank/DDBJ whole genome shotgun (WGS) entry which is preliminary data.</text>
</comment>
<evidence type="ECO:0000259" key="7">
    <source>
        <dbReference type="PROSITE" id="PS50922"/>
    </source>
</evidence>
<dbReference type="Pfam" id="PF03798">
    <property type="entry name" value="TRAM_LAG1_CLN8"/>
    <property type="match status" value="1"/>
</dbReference>
<feature type="transmembrane region" description="Helical" evidence="6">
    <location>
        <begin position="155"/>
        <end position="174"/>
    </location>
</feature>
<evidence type="ECO:0000256" key="2">
    <source>
        <dbReference type="ARBA" id="ARBA00022692"/>
    </source>
</evidence>
<keyword evidence="2 5" id="KW-0812">Transmembrane</keyword>
<keyword evidence="9" id="KW-1185">Reference proteome</keyword>
<comment type="subcellular location">
    <subcellularLocation>
        <location evidence="1">Membrane</location>
        <topology evidence="1">Multi-pass membrane protein</topology>
    </subcellularLocation>
</comment>
<keyword evidence="3 6" id="KW-1133">Transmembrane helix</keyword>
<protein>
    <recommendedName>
        <fullName evidence="7">TLC domain-containing protein</fullName>
    </recommendedName>
</protein>
<proteinExistence type="predicted"/>
<sequence>MTVSDVLLYTFDAVIWSMFAFSFYNLRDHPDALHYAGVGFAASCVIQFLTDRLGPWYDLLCLNSKELSKDMLEKNRQKFGVQHMTLAECVTSVVLQYYLFTTPGSSLYHWWEDTTTLWVDAPLDPTLNIFYALLIGRWVEGALYYRLAEAQNKDFLVMYLHHVVTIVLICGSFLMGQTRIGTVILFLHQVSDIVLAVCQICHYLAFDFDHTPIPAAELLFICNLISWVITRLYVYPTYVLRSTWQERKIAPFCAGEYGAACDVLGCFACVLQVMHVYWFYEMCMVLVKLASGAGATAAGENYLGGDEVEAAKKKKKR</sequence>
<dbReference type="PROSITE" id="PS50922">
    <property type="entry name" value="TLC"/>
    <property type="match status" value="1"/>
</dbReference>
<evidence type="ECO:0000313" key="9">
    <source>
        <dbReference type="Proteomes" id="UP001165060"/>
    </source>
</evidence>
<reference evidence="8 9" key="1">
    <citation type="journal article" date="2023" name="Commun. Biol.">
        <title>Genome analysis of Parmales, the sister group of diatoms, reveals the evolutionary specialization of diatoms from phago-mixotrophs to photoautotrophs.</title>
        <authorList>
            <person name="Ban H."/>
            <person name="Sato S."/>
            <person name="Yoshikawa S."/>
            <person name="Yamada K."/>
            <person name="Nakamura Y."/>
            <person name="Ichinomiya M."/>
            <person name="Sato N."/>
            <person name="Blanc-Mathieu R."/>
            <person name="Endo H."/>
            <person name="Kuwata A."/>
            <person name="Ogata H."/>
        </authorList>
    </citation>
    <scope>NUCLEOTIDE SEQUENCE [LARGE SCALE GENOMIC DNA]</scope>
</reference>
<evidence type="ECO:0000256" key="1">
    <source>
        <dbReference type="ARBA" id="ARBA00004141"/>
    </source>
</evidence>
<feature type="transmembrane region" description="Helical" evidence="6">
    <location>
        <begin position="6"/>
        <end position="26"/>
    </location>
</feature>
<dbReference type="SMART" id="SM00724">
    <property type="entry name" value="TLC"/>
    <property type="match status" value="1"/>
</dbReference>
<evidence type="ECO:0000256" key="4">
    <source>
        <dbReference type="ARBA" id="ARBA00023136"/>
    </source>
</evidence>
<keyword evidence="4 5" id="KW-0472">Membrane</keyword>
<evidence type="ECO:0000256" key="5">
    <source>
        <dbReference type="PROSITE-ProRule" id="PRU00205"/>
    </source>
</evidence>
<dbReference type="PANTHER" id="PTHR12560:SF0">
    <property type="entry name" value="LD18904P"/>
    <property type="match status" value="1"/>
</dbReference>
<dbReference type="InterPro" id="IPR006634">
    <property type="entry name" value="TLC-dom"/>
</dbReference>
<dbReference type="PANTHER" id="PTHR12560">
    <property type="entry name" value="LONGEVITY ASSURANCE FACTOR 1 LAG1"/>
    <property type="match status" value="1"/>
</dbReference>
<feature type="transmembrane region" description="Helical" evidence="6">
    <location>
        <begin position="129"/>
        <end position="148"/>
    </location>
</feature>
<evidence type="ECO:0000313" key="8">
    <source>
        <dbReference type="EMBL" id="GMI20651.1"/>
    </source>
</evidence>
<evidence type="ECO:0000256" key="3">
    <source>
        <dbReference type="ARBA" id="ARBA00022989"/>
    </source>
</evidence>
<evidence type="ECO:0000256" key="6">
    <source>
        <dbReference type="SAM" id="Phobius"/>
    </source>
</evidence>
<dbReference type="InterPro" id="IPR016439">
    <property type="entry name" value="Lag1/Lac1-like"/>
</dbReference>
<feature type="domain" description="TLC" evidence="7">
    <location>
        <begin position="74"/>
        <end position="291"/>
    </location>
</feature>
<organism evidence="8 9">
    <name type="scientific">Tetraparma gracilis</name>
    <dbReference type="NCBI Taxonomy" id="2962635"/>
    <lineage>
        <taxon>Eukaryota</taxon>
        <taxon>Sar</taxon>
        <taxon>Stramenopiles</taxon>
        <taxon>Ochrophyta</taxon>
        <taxon>Bolidophyceae</taxon>
        <taxon>Parmales</taxon>
        <taxon>Triparmaceae</taxon>
        <taxon>Tetraparma</taxon>
    </lineage>
</organism>
<dbReference type="EMBL" id="BRYB01001213">
    <property type="protein sequence ID" value="GMI20651.1"/>
    <property type="molecule type" value="Genomic_DNA"/>
</dbReference>